<dbReference type="RefSeq" id="WP_149669032.1">
    <property type="nucleotide sequence ID" value="NZ_VTUZ01000003.1"/>
</dbReference>
<gene>
    <name evidence="1" type="ORF">FVF58_06360</name>
</gene>
<accession>A0A5B0HGR9</accession>
<comment type="caution">
    <text evidence="1">The sequence shown here is derived from an EMBL/GenBank/DDBJ whole genome shotgun (WGS) entry which is preliminary data.</text>
</comment>
<evidence type="ECO:0000313" key="2">
    <source>
        <dbReference type="Proteomes" id="UP000325273"/>
    </source>
</evidence>
<keyword evidence="2" id="KW-1185">Reference proteome</keyword>
<reference evidence="1 2" key="1">
    <citation type="submission" date="2019-08" db="EMBL/GenBank/DDBJ databases">
        <title>Paraburkholderia sp. DCY113.</title>
        <authorList>
            <person name="Kang J."/>
        </authorList>
    </citation>
    <scope>NUCLEOTIDE SEQUENCE [LARGE SCALE GENOMIC DNA]</scope>
    <source>
        <strain evidence="1 2">DCY113</strain>
    </source>
</reference>
<dbReference type="EMBL" id="VTUZ01000003">
    <property type="protein sequence ID" value="KAA1014465.1"/>
    <property type="molecule type" value="Genomic_DNA"/>
</dbReference>
<dbReference type="AlphaFoldDB" id="A0A5B0HGR9"/>
<sequence length="64" mass="7206">MEALMGVVQADLATHPMSESAVNQCAAPFIFEYDVYRSTLSSGNIYYIAWELLNFRILTSEKAQ</sequence>
<dbReference type="Proteomes" id="UP000325273">
    <property type="component" value="Unassembled WGS sequence"/>
</dbReference>
<name>A0A5B0HGR9_9BURK</name>
<organism evidence="1 2">
    <name type="scientific">Paraburkholderia panacisoli</name>
    <dbReference type="NCBI Taxonomy" id="2603818"/>
    <lineage>
        <taxon>Bacteria</taxon>
        <taxon>Pseudomonadati</taxon>
        <taxon>Pseudomonadota</taxon>
        <taxon>Betaproteobacteria</taxon>
        <taxon>Burkholderiales</taxon>
        <taxon>Burkholderiaceae</taxon>
        <taxon>Paraburkholderia</taxon>
    </lineage>
</organism>
<protein>
    <submittedName>
        <fullName evidence="1">Uncharacterized protein</fullName>
    </submittedName>
</protein>
<evidence type="ECO:0000313" key="1">
    <source>
        <dbReference type="EMBL" id="KAA1014465.1"/>
    </source>
</evidence>
<proteinExistence type="predicted"/>